<accession>A0AAD7DMV0</accession>
<reference evidence="7" key="1">
    <citation type="submission" date="2023-03" db="EMBL/GenBank/DDBJ databases">
        <title>Massive genome expansion in bonnet fungi (Mycena s.s.) driven by repeated elements and novel gene families across ecological guilds.</title>
        <authorList>
            <consortium name="Lawrence Berkeley National Laboratory"/>
            <person name="Harder C.B."/>
            <person name="Miyauchi S."/>
            <person name="Viragh M."/>
            <person name="Kuo A."/>
            <person name="Thoen E."/>
            <person name="Andreopoulos B."/>
            <person name="Lu D."/>
            <person name="Skrede I."/>
            <person name="Drula E."/>
            <person name="Henrissat B."/>
            <person name="Morin E."/>
            <person name="Kohler A."/>
            <person name="Barry K."/>
            <person name="LaButti K."/>
            <person name="Morin E."/>
            <person name="Salamov A."/>
            <person name="Lipzen A."/>
            <person name="Mereny Z."/>
            <person name="Hegedus B."/>
            <person name="Baldrian P."/>
            <person name="Stursova M."/>
            <person name="Weitz H."/>
            <person name="Taylor A."/>
            <person name="Grigoriev I.V."/>
            <person name="Nagy L.G."/>
            <person name="Martin F."/>
            <person name="Kauserud H."/>
        </authorList>
    </citation>
    <scope>NUCLEOTIDE SEQUENCE</scope>
    <source>
        <strain evidence="7">CBHHK182m</strain>
    </source>
</reference>
<feature type="domain" description="RING-type" evidence="6">
    <location>
        <begin position="232"/>
        <end position="269"/>
    </location>
</feature>
<comment type="caution">
    <text evidence="7">The sequence shown here is derived from an EMBL/GenBank/DDBJ whole genome shotgun (WGS) entry which is preliminary data.</text>
</comment>
<feature type="region of interest" description="Disordered" evidence="5">
    <location>
        <begin position="1"/>
        <end position="42"/>
    </location>
</feature>
<sequence>MPSPRQPHAKNRNSPPVQMSAPCREGRSNPVRPPGIPNTLQNPILVDENGCIVSRLTPSPPRRPVGGRADENLPPSFPPPGARVVAVTVDREGAVLRRLLSYPSAYMRRSPSGHILEIFGGPPSAIRAPGPSVNRGAPSTRAAREAANAHPYLRALARVSHPPSAASSTEPLRHPHVAPAPLSANRFCIRRHVPNTGSRTSREPLTEDDLYLSDVRPPVLAESEVMRPHHQCAICSGVKSHPVAGPCGHTYCYVCLRRWLQLNWRCPYCWDVVTAAPIRNLNSEHAIAYDYPHWIDNSRLIPGNRDTLQEAARTRMQNLRVREPPTAEGEISDAKKRARASGAREHIRAMDAARRARLRDAVKVIKRDCKLRAKDQKQKRKAQEASAPEQRTKKANKGFLIHTSDGGVIRTPRANNGYLIRTPEANDGRLSRTAKENDRSLNCTPKTTQGTPKAKQRTPEANEGTPQFAWPGRRLHYDPDEVVTENQRRCRMLRRCRLEEDNGDDSDEELPPGMCGCNHPECQRMHKNKSRERKEWKCLHRESRGH</sequence>
<feature type="region of interest" description="Disordered" evidence="5">
    <location>
        <begin position="371"/>
        <end position="395"/>
    </location>
</feature>
<proteinExistence type="predicted"/>
<keyword evidence="2 4" id="KW-0863">Zinc-finger</keyword>
<dbReference type="Proteomes" id="UP001215598">
    <property type="component" value="Unassembled WGS sequence"/>
</dbReference>
<keyword evidence="1" id="KW-0479">Metal-binding</keyword>
<dbReference type="CDD" id="cd16449">
    <property type="entry name" value="RING-HC"/>
    <property type="match status" value="1"/>
</dbReference>
<feature type="compositionally biased region" description="Acidic residues" evidence="5">
    <location>
        <begin position="501"/>
        <end position="510"/>
    </location>
</feature>
<feature type="region of interest" description="Disordered" evidence="5">
    <location>
        <begin position="322"/>
        <end position="346"/>
    </location>
</feature>
<dbReference type="SMART" id="SM00184">
    <property type="entry name" value="RING"/>
    <property type="match status" value="1"/>
</dbReference>
<evidence type="ECO:0000313" key="7">
    <source>
        <dbReference type="EMBL" id="KAJ7695519.1"/>
    </source>
</evidence>
<keyword evidence="8" id="KW-1185">Reference proteome</keyword>
<dbReference type="Pfam" id="PF13923">
    <property type="entry name" value="zf-C3HC4_2"/>
    <property type="match status" value="1"/>
</dbReference>
<protein>
    <recommendedName>
        <fullName evidence="6">RING-type domain-containing protein</fullName>
    </recommendedName>
</protein>
<evidence type="ECO:0000256" key="1">
    <source>
        <dbReference type="ARBA" id="ARBA00022723"/>
    </source>
</evidence>
<dbReference type="InterPro" id="IPR001841">
    <property type="entry name" value="Znf_RING"/>
</dbReference>
<dbReference type="EMBL" id="JARKIB010000655">
    <property type="protein sequence ID" value="KAJ7695519.1"/>
    <property type="molecule type" value="Genomic_DNA"/>
</dbReference>
<feature type="compositionally biased region" description="Basic and acidic residues" evidence="5">
    <location>
        <begin position="532"/>
        <end position="546"/>
    </location>
</feature>
<organism evidence="7 8">
    <name type="scientific">Mycena metata</name>
    <dbReference type="NCBI Taxonomy" id="1033252"/>
    <lineage>
        <taxon>Eukaryota</taxon>
        <taxon>Fungi</taxon>
        <taxon>Dikarya</taxon>
        <taxon>Basidiomycota</taxon>
        <taxon>Agaricomycotina</taxon>
        <taxon>Agaricomycetes</taxon>
        <taxon>Agaricomycetidae</taxon>
        <taxon>Agaricales</taxon>
        <taxon>Marasmiineae</taxon>
        <taxon>Mycenaceae</taxon>
        <taxon>Mycena</taxon>
    </lineage>
</organism>
<dbReference type="InterPro" id="IPR017907">
    <property type="entry name" value="Znf_RING_CS"/>
</dbReference>
<gene>
    <name evidence="7" type="ORF">B0H16DRAFT_1750695</name>
</gene>
<evidence type="ECO:0000256" key="4">
    <source>
        <dbReference type="PROSITE-ProRule" id="PRU00175"/>
    </source>
</evidence>
<dbReference type="PROSITE" id="PS50089">
    <property type="entry name" value="ZF_RING_2"/>
    <property type="match status" value="1"/>
</dbReference>
<dbReference type="AlphaFoldDB" id="A0AAD7DMV0"/>
<feature type="compositionally biased region" description="Basic and acidic residues" evidence="5">
    <location>
        <begin position="424"/>
        <end position="439"/>
    </location>
</feature>
<dbReference type="GO" id="GO:0008270">
    <property type="term" value="F:zinc ion binding"/>
    <property type="evidence" value="ECO:0007669"/>
    <property type="project" value="UniProtKB-KW"/>
</dbReference>
<feature type="region of interest" description="Disordered" evidence="5">
    <location>
        <begin position="500"/>
        <end position="546"/>
    </location>
</feature>
<name>A0AAD7DMV0_9AGAR</name>
<dbReference type="PROSITE" id="PS00518">
    <property type="entry name" value="ZF_RING_1"/>
    <property type="match status" value="1"/>
</dbReference>
<evidence type="ECO:0000256" key="2">
    <source>
        <dbReference type="ARBA" id="ARBA00022771"/>
    </source>
</evidence>
<evidence type="ECO:0000313" key="8">
    <source>
        <dbReference type="Proteomes" id="UP001215598"/>
    </source>
</evidence>
<evidence type="ECO:0000256" key="5">
    <source>
        <dbReference type="SAM" id="MobiDB-lite"/>
    </source>
</evidence>
<feature type="region of interest" description="Disordered" evidence="5">
    <location>
        <begin position="57"/>
        <end position="77"/>
    </location>
</feature>
<dbReference type="SUPFAM" id="SSF57850">
    <property type="entry name" value="RING/U-box"/>
    <property type="match status" value="1"/>
</dbReference>
<dbReference type="Gene3D" id="3.30.40.10">
    <property type="entry name" value="Zinc/RING finger domain, C3HC4 (zinc finger)"/>
    <property type="match status" value="1"/>
</dbReference>
<dbReference type="InterPro" id="IPR013083">
    <property type="entry name" value="Znf_RING/FYVE/PHD"/>
</dbReference>
<feature type="region of interest" description="Disordered" evidence="5">
    <location>
        <begin position="419"/>
        <end position="473"/>
    </location>
</feature>
<evidence type="ECO:0000256" key="3">
    <source>
        <dbReference type="ARBA" id="ARBA00022833"/>
    </source>
</evidence>
<keyword evidence="3" id="KW-0862">Zinc</keyword>
<feature type="compositionally biased region" description="Polar residues" evidence="5">
    <location>
        <begin position="440"/>
        <end position="451"/>
    </location>
</feature>
<evidence type="ECO:0000259" key="6">
    <source>
        <dbReference type="PROSITE" id="PS50089"/>
    </source>
</evidence>